<accession>A0A6J5EBF4</accession>
<protein>
    <submittedName>
        <fullName evidence="1">Uncharacterized protein</fullName>
    </submittedName>
</protein>
<gene>
    <name evidence="1" type="ORF">BPA30113_04818</name>
</gene>
<name>A0A6J5EBF4_9BURK</name>
<evidence type="ECO:0000313" key="1">
    <source>
        <dbReference type="EMBL" id="VWC02665.1"/>
    </source>
</evidence>
<dbReference type="AlphaFoldDB" id="A0A6J5EBF4"/>
<sequence>MSAPGITRLPLDNLFFPIEAIELEGKAFKWIACLIPTVVRKRKPTRSRLICVCPDLFDRRGADLSRHLRVVSEFIFSFSP</sequence>
<proteinExistence type="predicted"/>
<dbReference type="EMBL" id="CABVQD010000019">
    <property type="protein sequence ID" value="VWC02665.1"/>
    <property type="molecule type" value="Genomic_DNA"/>
</dbReference>
<keyword evidence="2" id="KW-1185">Reference proteome</keyword>
<reference evidence="1 2" key="1">
    <citation type="submission" date="2019-09" db="EMBL/GenBank/DDBJ databases">
        <authorList>
            <person name="Depoorter E."/>
        </authorList>
    </citation>
    <scope>NUCLEOTIDE SEQUENCE [LARGE SCALE GENOMIC DNA]</scope>
    <source>
        <strain evidence="1">LMG 30113</strain>
    </source>
</reference>
<organism evidence="1 2">
    <name type="scientific">Burkholderia paludis</name>
    <dbReference type="NCBI Taxonomy" id="1506587"/>
    <lineage>
        <taxon>Bacteria</taxon>
        <taxon>Pseudomonadati</taxon>
        <taxon>Pseudomonadota</taxon>
        <taxon>Betaproteobacteria</taxon>
        <taxon>Burkholderiales</taxon>
        <taxon>Burkholderiaceae</taxon>
        <taxon>Burkholderia</taxon>
        <taxon>Burkholderia cepacia complex</taxon>
    </lineage>
</organism>
<evidence type="ECO:0000313" key="2">
    <source>
        <dbReference type="Proteomes" id="UP000494330"/>
    </source>
</evidence>
<dbReference type="Proteomes" id="UP000494330">
    <property type="component" value="Unassembled WGS sequence"/>
</dbReference>